<dbReference type="Pfam" id="PF09313">
    <property type="entry name" value="TehB-like"/>
    <property type="match status" value="1"/>
</dbReference>
<dbReference type="InterPro" id="IPR009050">
    <property type="entry name" value="Globin-like_sf"/>
</dbReference>
<dbReference type="SUPFAM" id="SSF51197">
    <property type="entry name" value="Clavaminate synthase-like"/>
    <property type="match status" value="1"/>
</dbReference>
<accession>A0ABX2N3J0</accession>
<gene>
    <name evidence="2" type="ORF">HUO14_10210</name>
</gene>
<keyword evidence="3" id="KW-1185">Reference proteome</keyword>
<dbReference type="Gene3D" id="1.10.490.10">
    <property type="entry name" value="Globins"/>
    <property type="match status" value="1"/>
</dbReference>
<dbReference type="Gene3D" id="2.60.120.10">
    <property type="entry name" value="Jelly Rolls"/>
    <property type="match status" value="1"/>
</dbReference>
<reference evidence="2 3" key="1">
    <citation type="submission" date="2020-06" db="EMBL/GenBank/DDBJ databases">
        <authorList>
            <person name="Kim S.-J."/>
            <person name="Park S.-J."/>
        </authorList>
    </citation>
    <scope>NUCLEOTIDE SEQUENCE [LARGE SCALE GENOMIC DNA]</scope>
    <source>
        <strain evidence="2 3">SW-151</strain>
    </source>
</reference>
<evidence type="ECO:0000313" key="3">
    <source>
        <dbReference type="Proteomes" id="UP000652427"/>
    </source>
</evidence>
<dbReference type="InterPro" id="IPR012292">
    <property type="entry name" value="Globin/Proto"/>
</dbReference>
<sequence length="162" mass="17880">MLKHIAITGLDNEHFDRWLVLWNQTVDAVVPNDAAAQVFREAASRIADSLLTGIKVQRDGLRAVSKKPAAPYASSPIFDQDNLPDALRSHHSTKDGTWGLLRMLEGEVELVFVDPPSSRTVTVDNPAPIPPQALHFVKPDGPMKMQVEFYHNHPLGGDQADN</sequence>
<dbReference type="InterPro" id="IPR015392">
    <property type="entry name" value="TehB/YeaR-like_dom"/>
</dbReference>
<dbReference type="SUPFAM" id="SSF46458">
    <property type="entry name" value="Globin-like"/>
    <property type="match status" value="1"/>
</dbReference>
<comment type="caution">
    <text evidence="2">The sequence shown here is derived from an EMBL/GenBank/DDBJ whole genome shotgun (WGS) entry which is preliminary data.</text>
</comment>
<name>A0ABX2N3J0_9SPHN</name>
<dbReference type="InterPro" id="IPR014710">
    <property type="entry name" value="RmlC-like_jellyroll"/>
</dbReference>
<dbReference type="Proteomes" id="UP000652427">
    <property type="component" value="Unassembled WGS sequence"/>
</dbReference>
<evidence type="ECO:0000259" key="1">
    <source>
        <dbReference type="Pfam" id="PF09313"/>
    </source>
</evidence>
<organism evidence="2 3">
    <name type="scientific">Parasphingorhabdus flavimaris</name>
    <dbReference type="NCBI Taxonomy" id="266812"/>
    <lineage>
        <taxon>Bacteria</taxon>
        <taxon>Pseudomonadati</taxon>
        <taxon>Pseudomonadota</taxon>
        <taxon>Alphaproteobacteria</taxon>
        <taxon>Sphingomonadales</taxon>
        <taxon>Sphingomonadaceae</taxon>
        <taxon>Parasphingorhabdus</taxon>
    </lineage>
</organism>
<proteinExistence type="predicted"/>
<evidence type="ECO:0000313" key="2">
    <source>
        <dbReference type="EMBL" id="NVD28277.1"/>
    </source>
</evidence>
<protein>
    <submittedName>
        <fullName evidence="2">DUF1971 domain-containing protein</fullName>
    </submittedName>
</protein>
<dbReference type="EMBL" id="JABWMH010000003">
    <property type="protein sequence ID" value="NVD28277.1"/>
    <property type="molecule type" value="Genomic_DNA"/>
</dbReference>
<feature type="domain" description="TehB/YeaR-like" evidence="1">
    <location>
        <begin position="74"/>
        <end position="147"/>
    </location>
</feature>